<evidence type="ECO:0000256" key="2">
    <source>
        <dbReference type="ARBA" id="ARBA00009199"/>
    </source>
</evidence>
<keyword evidence="4" id="KW-0378">Hydrolase</keyword>
<dbReference type="InterPro" id="IPR020556">
    <property type="entry name" value="Amidase_CS"/>
</dbReference>
<comment type="caution">
    <text evidence="7">The sequence shown here is derived from an EMBL/GenBank/DDBJ whole genome shotgun (WGS) entry which is preliminary data.</text>
</comment>
<name>A0A8K0VXI4_9PLEO</name>
<organism evidence="7 8">
    <name type="scientific">Paraphoma chrysanthemicola</name>
    <dbReference type="NCBI Taxonomy" id="798071"/>
    <lineage>
        <taxon>Eukaryota</taxon>
        <taxon>Fungi</taxon>
        <taxon>Dikarya</taxon>
        <taxon>Ascomycota</taxon>
        <taxon>Pezizomycotina</taxon>
        <taxon>Dothideomycetes</taxon>
        <taxon>Pleosporomycetidae</taxon>
        <taxon>Pleosporales</taxon>
        <taxon>Pleosporineae</taxon>
        <taxon>Phaeosphaeriaceae</taxon>
        <taxon>Paraphoma</taxon>
    </lineage>
</organism>
<proteinExistence type="inferred from homology"/>
<dbReference type="AlphaFoldDB" id="A0A8K0VXI4"/>
<dbReference type="Pfam" id="PF01425">
    <property type="entry name" value="Amidase"/>
    <property type="match status" value="1"/>
</dbReference>
<evidence type="ECO:0000313" key="8">
    <source>
        <dbReference type="Proteomes" id="UP000813461"/>
    </source>
</evidence>
<dbReference type="PROSITE" id="PS00571">
    <property type="entry name" value="AMIDASES"/>
    <property type="match status" value="1"/>
</dbReference>
<dbReference type="GO" id="GO:0004040">
    <property type="term" value="F:amidase activity"/>
    <property type="evidence" value="ECO:0007669"/>
    <property type="project" value="UniProtKB-EC"/>
</dbReference>
<evidence type="ECO:0000259" key="6">
    <source>
        <dbReference type="Pfam" id="PF01425"/>
    </source>
</evidence>
<dbReference type="PANTHER" id="PTHR46072:SF4">
    <property type="entry name" value="AMIDASE C550.07-RELATED"/>
    <property type="match status" value="1"/>
</dbReference>
<accession>A0A8K0VXI4</accession>
<evidence type="ECO:0000256" key="4">
    <source>
        <dbReference type="ARBA" id="ARBA00022801"/>
    </source>
</evidence>
<dbReference type="InterPro" id="IPR023631">
    <property type="entry name" value="Amidase_dom"/>
</dbReference>
<dbReference type="InterPro" id="IPR036928">
    <property type="entry name" value="AS_sf"/>
</dbReference>
<dbReference type="Proteomes" id="UP000813461">
    <property type="component" value="Unassembled WGS sequence"/>
</dbReference>
<evidence type="ECO:0000256" key="5">
    <source>
        <dbReference type="PIRSR" id="PIRSR001221-1"/>
    </source>
</evidence>
<evidence type="ECO:0000313" key="7">
    <source>
        <dbReference type="EMBL" id="KAH7086155.1"/>
    </source>
</evidence>
<dbReference type="EC" id="3.5.1.4" evidence="3"/>
<comment type="catalytic activity">
    <reaction evidence="1">
        <text>a monocarboxylic acid amide + H2O = a monocarboxylate + NH4(+)</text>
        <dbReference type="Rhea" id="RHEA:12020"/>
        <dbReference type="ChEBI" id="CHEBI:15377"/>
        <dbReference type="ChEBI" id="CHEBI:28938"/>
        <dbReference type="ChEBI" id="CHEBI:35757"/>
        <dbReference type="ChEBI" id="CHEBI:83628"/>
        <dbReference type="EC" id="3.5.1.4"/>
    </reaction>
</comment>
<comment type="similarity">
    <text evidence="2">Belongs to the amidase family.</text>
</comment>
<dbReference type="Gene3D" id="3.90.1300.10">
    <property type="entry name" value="Amidase signature (AS) domain"/>
    <property type="match status" value="1"/>
</dbReference>
<feature type="active site" description="Charge relay system" evidence="5">
    <location>
        <position position="126"/>
    </location>
</feature>
<dbReference type="PANTHER" id="PTHR46072">
    <property type="entry name" value="AMIDASE-RELATED-RELATED"/>
    <property type="match status" value="1"/>
</dbReference>
<sequence length="535" mass="57972">MRIDSAVARALALRDNSLAQISPPLQLENLPDPLPRNVLEIRHQVLDAEEIEITSLDADEILAAIKSKRYSCVTVTKAFLRSAALAQVLTNCITELLPGPALERAALLDSLPEPLGPLHGLPISVKEHHGMFGRMKSCGLVAYIDADPSGVSGVNDVLWAAGAVFYARTTMPQTGMQLETSSNIYGVTLNPRNLDLSAGGSSGGEAALVALRGSVLGVGGDSAGSIRAPAGNTGIYGFKPTTGRLSRRGAKGVPGGDGIIGAHGPMSTSRSALSLFMKTYCNSSPWQNDPSLVPLPWRDVQLPRKLKIGVIWNDGVVTPHPPVRRALEEVTSALRAHGDSFEVVQWTPLNHAKAYEISMGLYFEDGGKAIKKVLEDGGEAPCPLTQWIFDNELVKDRSKEEVWALKAERNEYRQQHNDHWLATADPDGHAVDAILCPVGPSAAPPHGKSTYWLYTSQWSLLEYPGVSFPVTTVDPAKDVKDHGYVPKNSRDKYNHDQYDPKTYVDAPIGLQIVTRKFEDEKCLAILEAIEKAMGR</sequence>
<evidence type="ECO:0000256" key="3">
    <source>
        <dbReference type="ARBA" id="ARBA00012922"/>
    </source>
</evidence>
<dbReference type="OrthoDB" id="6428749at2759"/>
<keyword evidence="8" id="KW-1185">Reference proteome</keyword>
<feature type="active site" description="Charge relay system" evidence="5">
    <location>
        <position position="201"/>
    </location>
</feature>
<reference evidence="7" key="1">
    <citation type="journal article" date="2021" name="Nat. Commun.">
        <title>Genetic determinants of endophytism in the Arabidopsis root mycobiome.</title>
        <authorList>
            <person name="Mesny F."/>
            <person name="Miyauchi S."/>
            <person name="Thiergart T."/>
            <person name="Pickel B."/>
            <person name="Atanasova L."/>
            <person name="Karlsson M."/>
            <person name="Huettel B."/>
            <person name="Barry K.W."/>
            <person name="Haridas S."/>
            <person name="Chen C."/>
            <person name="Bauer D."/>
            <person name="Andreopoulos W."/>
            <person name="Pangilinan J."/>
            <person name="LaButti K."/>
            <person name="Riley R."/>
            <person name="Lipzen A."/>
            <person name="Clum A."/>
            <person name="Drula E."/>
            <person name="Henrissat B."/>
            <person name="Kohler A."/>
            <person name="Grigoriev I.V."/>
            <person name="Martin F.M."/>
            <person name="Hacquard S."/>
        </authorList>
    </citation>
    <scope>NUCLEOTIDE SEQUENCE</scope>
    <source>
        <strain evidence="7">MPI-SDFR-AT-0120</strain>
    </source>
</reference>
<feature type="domain" description="Amidase" evidence="6">
    <location>
        <begin position="75"/>
        <end position="523"/>
    </location>
</feature>
<gene>
    <name evidence="7" type="ORF">FB567DRAFT_560943</name>
</gene>
<dbReference type="PIRSF" id="PIRSF001221">
    <property type="entry name" value="Amidase_fungi"/>
    <property type="match status" value="1"/>
</dbReference>
<protein>
    <recommendedName>
        <fullName evidence="3">amidase</fullName>
        <ecNumber evidence="3">3.5.1.4</ecNumber>
    </recommendedName>
</protein>
<dbReference type="EMBL" id="JAGMVJ010000011">
    <property type="protein sequence ID" value="KAH7086155.1"/>
    <property type="molecule type" value="Genomic_DNA"/>
</dbReference>
<evidence type="ECO:0000256" key="1">
    <source>
        <dbReference type="ARBA" id="ARBA00001311"/>
    </source>
</evidence>
<dbReference type="SUPFAM" id="SSF75304">
    <property type="entry name" value="Amidase signature (AS) enzymes"/>
    <property type="match status" value="1"/>
</dbReference>
<feature type="active site" description="Acyl-ester intermediate" evidence="5">
    <location>
        <position position="225"/>
    </location>
</feature>